<comment type="caution">
    <text evidence="2">The sequence shown here is derived from an EMBL/GenBank/DDBJ whole genome shotgun (WGS) entry which is preliminary data.</text>
</comment>
<gene>
    <name evidence="2" type="ORF">B296_00036490</name>
</gene>
<dbReference type="InterPro" id="IPR006124">
    <property type="entry name" value="Metalloenzyme"/>
</dbReference>
<dbReference type="GO" id="GO:0006007">
    <property type="term" value="P:glucose catabolic process"/>
    <property type="evidence" value="ECO:0007669"/>
    <property type="project" value="InterPro"/>
</dbReference>
<name>A0A426XNR2_ENSVE</name>
<dbReference type="InterPro" id="IPR005995">
    <property type="entry name" value="Pgm_bpd_ind"/>
</dbReference>
<dbReference type="Pfam" id="PF01676">
    <property type="entry name" value="Metalloenzyme"/>
    <property type="match status" value="1"/>
</dbReference>
<dbReference type="GO" id="GO:0030145">
    <property type="term" value="F:manganese ion binding"/>
    <property type="evidence" value="ECO:0007669"/>
    <property type="project" value="TreeGrafter"/>
</dbReference>
<dbReference type="Proteomes" id="UP000287651">
    <property type="component" value="Unassembled WGS sequence"/>
</dbReference>
<evidence type="ECO:0000313" key="3">
    <source>
        <dbReference type="Proteomes" id="UP000287651"/>
    </source>
</evidence>
<dbReference type="GO" id="GO:0004619">
    <property type="term" value="F:phosphoglycerate mutase activity"/>
    <property type="evidence" value="ECO:0007669"/>
    <property type="project" value="InterPro"/>
</dbReference>
<dbReference type="PANTHER" id="PTHR31637">
    <property type="entry name" value="2,3-BISPHOSPHOGLYCERATE-INDEPENDENT PHOSPHOGLYCERATE MUTASE"/>
    <property type="match status" value="1"/>
</dbReference>
<dbReference type="AlphaFoldDB" id="A0A426XNR2"/>
<dbReference type="InterPro" id="IPR017850">
    <property type="entry name" value="Alkaline_phosphatase_core_sf"/>
</dbReference>
<dbReference type="Gene3D" id="3.40.720.10">
    <property type="entry name" value="Alkaline Phosphatase, subunit A"/>
    <property type="match status" value="1"/>
</dbReference>
<accession>A0A426XNR2</accession>
<evidence type="ECO:0000259" key="1">
    <source>
        <dbReference type="Pfam" id="PF01676"/>
    </source>
</evidence>
<proteinExistence type="predicted"/>
<organism evidence="2 3">
    <name type="scientific">Ensete ventricosum</name>
    <name type="common">Abyssinian banana</name>
    <name type="synonym">Musa ensete</name>
    <dbReference type="NCBI Taxonomy" id="4639"/>
    <lineage>
        <taxon>Eukaryota</taxon>
        <taxon>Viridiplantae</taxon>
        <taxon>Streptophyta</taxon>
        <taxon>Embryophyta</taxon>
        <taxon>Tracheophyta</taxon>
        <taxon>Spermatophyta</taxon>
        <taxon>Magnoliopsida</taxon>
        <taxon>Liliopsida</taxon>
        <taxon>Zingiberales</taxon>
        <taxon>Musaceae</taxon>
        <taxon>Ensete</taxon>
    </lineage>
</organism>
<evidence type="ECO:0000313" key="2">
    <source>
        <dbReference type="EMBL" id="RRT41055.1"/>
    </source>
</evidence>
<dbReference type="EMBL" id="AMZH03018885">
    <property type="protein sequence ID" value="RRT41055.1"/>
    <property type="molecule type" value="Genomic_DNA"/>
</dbReference>
<protein>
    <recommendedName>
        <fullName evidence="1">Metalloenzyme domain-containing protein</fullName>
    </recommendedName>
</protein>
<reference evidence="2 3" key="1">
    <citation type="journal article" date="2014" name="Agronomy (Basel)">
        <title>A Draft Genome Sequence for Ensete ventricosum, the Drought-Tolerant Tree Against Hunger.</title>
        <authorList>
            <person name="Harrison J."/>
            <person name="Moore K.A."/>
            <person name="Paszkiewicz K."/>
            <person name="Jones T."/>
            <person name="Grant M."/>
            <person name="Ambacheew D."/>
            <person name="Muzemil S."/>
            <person name="Studholme D.J."/>
        </authorList>
    </citation>
    <scope>NUCLEOTIDE SEQUENCE [LARGE SCALE GENOMIC DNA]</scope>
</reference>
<dbReference type="PANTHER" id="PTHR31637:SF0">
    <property type="entry name" value="2,3-BISPHOSPHOGLYCERATE-INDEPENDENT PHOSPHOGLYCERATE MUTASE"/>
    <property type="match status" value="1"/>
</dbReference>
<sequence>MGSPEFSWKLADHPRLPKGKTVVVVVLDGLGDANPDQYNCIHVADTLAMDSLKKVGRTTAGVLTLPVSGRPYDRWGVDLTCVSFPRRVGHVGGLVVRGREDVVARSTFAISFFPSSGRPSRGAR</sequence>
<feature type="domain" description="Metalloenzyme" evidence="1">
    <location>
        <begin position="20"/>
        <end position="56"/>
    </location>
</feature>